<feature type="region of interest" description="Disordered" evidence="1">
    <location>
        <begin position="593"/>
        <end position="656"/>
    </location>
</feature>
<feature type="region of interest" description="Disordered" evidence="1">
    <location>
        <begin position="401"/>
        <end position="433"/>
    </location>
</feature>
<feature type="compositionally biased region" description="Polar residues" evidence="1">
    <location>
        <begin position="639"/>
        <end position="652"/>
    </location>
</feature>
<feature type="region of interest" description="Disordered" evidence="1">
    <location>
        <begin position="316"/>
        <end position="336"/>
    </location>
</feature>
<feature type="compositionally biased region" description="Polar residues" evidence="1">
    <location>
        <begin position="604"/>
        <end position="625"/>
    </location>
</feature>
<evidence type="ECO:0000313" key="2">
    <source>
        <dbReference type="EMBL" id="MDI1493062.1"/>
    </source>
</evidence>
<evidence type="ECO:0000256" key="1">
    <source>
        <dbReference type="SAM" id="MobiDB-lite"/>
    </source>
</evidence>
<feature type="region of interest" description="Disordered" evidence="1">
    <location>
        <begin position="233"/>
        <end position="260"/>
    </location>
</feature>
<dbReference type="Proteomes" id="UP001161017">
    <property type="component" value="Unassembled WGS sequence"/>
</dbReference>
<keyword evidence="3" id="KW-1185">Reference proteome</keyword>
<sequence length="682" mass="74817">MKGQRSHKVFPRSVRTGSTDSYGDVVCSSSTATDALRPASAGGKARSYSQSLRNRLKKVFLRQSSNGEGDVPAQHLDATRQHFGSGKGLQTQEDCPYPGIPSPDAKVLQRVGSQEFGDDHDWVAGKQNQAFGSIRSIPNQNYASVDNSRVTSWTDSTTANTTHIPQFSDRKRLSVIKEDGNSYQPSANGASLARPDYGYTAFQRPYRQNSSSEPPEPQRIFSALQKEIVKKNSHPTIGGSESEMDYDSDQLGPDSSSDTLQRYRSTPQQIAIAQEEKADRTKRPLHELGSGFFHANQHIEQKQSPSPYRRALRSSKEDVGNFPSVATGAGRSQWNDNYPNRGNLAESVYSGSPGGYSHGYRGSSLALLNADNAEDGGTALVHPAESGPYTSHQHRLRVRRDLSDLSSKSSGEWKRRSASEMMLPDERNSPMDEDVYNALPVRDGRFGHRREHAQLHSTEAGIGKVSKEERAQAQPAVPFKTNLRYRPSLQSLQSHPRGPDRLSDENQDPLAYRKGYGQSDYVSHELLPTHSQVPTFPEGQDNSGTLRNVSNNVLRKASSASPVGLDKGGAYPSGLRHGSRLDLADRVQALRSDSSLSLQGSGSATKSTSKAGALTENRTVSNVQARENVPPIKRRTSKENSASPNSTPTYGQGNRLLVENFLRDRRREMRISEEAGGPPAFL</sequence>
<feature type="region of interest" description="Disordered" evidence="1">
    <location>
        <begin position="465"/>
        <end position="513"/>
    </location>
</feature>
<evidence type="ECO:0000313" key="3">
    <source>
        <dbReference type="Proteomes" id="UP001161017"/>
    </source>
</evidence>
<proteinExistence type="predicted"/>
<accession>A0AA43QV81</accession>
<name>A0AA43QV81_9LECA</name>
<dbReference type="EMBL" id="JAPUFD010000022">
    <property type="protein sequence ID" value="MDI1493062.1"/>
    <property type="molecule type" value="Genomic_DNA"/>
</dbReference>
<comment type="caution">
    <text evidence="2">The sequence shown here is derived from an EMBL/GenBank/DDBJ whole genome shotgun (WGS) entry which is preliminary data.</text>
</comment>
<dbReference type="AlphaFoldDB" id="A0AA43QV81"/>
<feature type="compositionally biased region" description="Basic residues" evidence="1">
    <location>
        <begin position="1"/>
        <end position="10"/>
    </location>
</feature>
<feature type="compositionally biased region" description="Basic and acidic residues" evidence="1">
    <location>
        <begin position="411"/>
        <end position="430"/>
    </location>
</feature>
<feature type="compositionally biased region" description="Polar residues" evidence="1">
    <location>
        <begin position="15"/>
        <end position="33"/>
    </location>
</feature>
<feature type="compositionally biased region" description="Low complexity" evidence="1">
    <location>
        <begin position="593"/>
        <end position="603"/>
    </location>
</feature>
<feature type="region of interest" description="Disordered" evidence="1">
    <location>
        <begin position="1"/>
        <end position="48"/>
    </location>
</feature>
<gene>
    <name evidence="2" type="ORF">OHK93_004846</name>
</gene>
<reference evidence="2" key="1">
    <citation type="journal article" date="2023" name="Genome Biol. Evol.">
        <title>First Whole Genome Sequence and Flow Cytometry Genome Size Data for the Lichen-Forming Fungus Ramalina farinacea (Ascomycota).</title>
        <authorList>
            <person name="Llewellyn T."/>
            <person name="Mian S."/>
            <person name="Hill R."/>
            <person name="Leitch I.J."/>
            <person name="Gaya E."/>
        </authorList>
    </citation>
    <scope>NUCLEOTIDE SEQUENCE</scope>
    <source>
        <strain evidence="2">LIQ254RAFAR</strain>
    </source>
</reference>
<feature type="region of interest" description="Disordered" evidence="1">
    <location>
        <begin position="555"/>
        <end position="577"/>
    </location>
</feature>
<organism evidence="2 3">
    <name type="scientific">Ramalina farinacea</name>
    <dbReference type="NCBI Taxonomy" id="258253"/>
    <lineage>
        <taxon>Eukaryota</taxon>
        <taxon>Fungi</taxon>
        <taxon>Dikarya</taxon>
        <taxon>Ascomycota</taxon>
        <taxon>Pezizomycotina</taxon>
        <taxon>Lecanoromycetes</taxon>
        <taxon>OSLEUM clade</taxon>
        <taxon>Lecanoromycetidae</taxon>
        <taxon>Lecanorales</taxon>
        <taxon>Lecanorineae</taxon>
        <taxon>Ramalinaceae</taxon>
        <taxon>Ramalina</taxon>
    </lineage>
</organism>
<protein>
    <submittedName>
        <fullName evidence="2">Uncharacterized protein</fullName>
    </submittedName>
</protein>